<comment type="similarity">
    <text evidence="1 4">Belongs to the glycerate kinase type-1 family.</text>
</comment>
<name>A0ABP9CSP0_9ACTN</name>
<evidence type="ECO:0000256" key="4">
    <source>
        <dbReference type="PIRNR" id="PIRNR006078"/>
    </source>
</evidence>
<dbReference type="Gene3D" id="3.40.50.10350">
    <property type="entry name" value="Glycerate kinase, domain 1"/>
    <property type="match status" value="2"/>
</dbReference>
<keyword evidence="3 4" id="KW-0418">Kinase</keyword>
<evidence type="ECO:0000313" key="5">
    <source>
        <dbReference type="EMBL" id="GAA4818039.1"/>
    </source>
</evidence>
<dbReference type="PIRSF" id="PIRSF006078">
    <property type="entry name" value="GlxK"/>
    <property type="match status" value="1"/>
</dbReference>
<keyword evidence="2 4" id="KW-0808">Transferase</keyword>
<evidence type="ECO:0000256" key="1">
    <source>
        <dbReference type="ARBA" id="ARBA00006284"/>
    </source>
</evidence>
<comment type="caution">
    <text evidence="5">The sequence shown here is derived from an EMBL/GenBank/DDBJ whole genome shotgun (WGS) entry which is preliminary data.</text>
</comment>
<dbReference type="PANTHER" id="PTHR21599:SF0">
    <property type="entry name" value="GLYCERATE KINASE"/>
    <property type="match status" value="1"/>
</dbReference>
<reference evidence="6" key="1">
    <citation type="journal article" date="2019" name="Int. J. Syst. Evol. Microbiol.">
        <title>The Global Catalogue of Microorganisms (GCM) 10K type strain sequencing project: providing services to taxonomists for standard genome sequencing and annotation.</title>
        <authorList>
            <consortium name="The Broad Institute Genomics Platform"/>
            <consortium name="The Broad Institute Genome Sequencing Center for Infectious Disease"/>
            <person name="Wu L."/>
            <person name="Ma J."/>
        </authorList>
    </citation>
    <scope>NUCLEOTIDE SEQUENCE [LARGE SCALE GENOMIC DNA]</scope>
    <source>
        <strain evidence="6">JCM 18542</strain>
    </source>
</reference>
<protein>
    <submittedName>
        <fullName evidence="5">Glycerate kinase</fullName>
    </submittedName>
</protein>
<dbReference type="InterPro" id="IPR018193">
    <property type="entry name" value="Glyc_kinase_flavodox-like_fold"/>
</dbReference>
<proteinExistence type="inferred from homology"/>
<dbReference type="EMBL" id="BAABKQ010000001">
    <property type="protein sequence ID" value="GAA4818039.1"/>
    <property type="molecule type" value="Genomic_DNA"/>
</dbReference>
<dbReference type="GO" id="GO:0016301">
    <property type="term" value="F:kinase activity"/>
    <property type="evidence" value="ECO:0007669"/>
    <property type="project" value="UniProtKB-KW"/>
</dbReference>
<dbReference type="Pfam" id="PF02595">
    <property type="entry name" value="Gly_kinase"/>
    <property type="match status" value="2"/>
</dbReference>
<evidence type="ECO:0000256" key="3">
    <source>
        <dbReference type="ARBA" id="ARBA00022777"/>
    </source>
</evidence>
<dbReference type="InterPro" id="IPR036129">
    <property type="entry name" value="Glycerate_kinase_sf"/>
</dbReference>
<dbReference type="PANTHER" id="PTHR21599">
    <property type="entry name" value="GLYCERATE KINASE"/>
    <property type="match status" value="1"/>
</dbReference>
<evidence type="ECO:0000313" key="6">
    <source>
        <dbReference type="Proteomes" id="UP001500839"/>
    </source>
</evidence>
<dbReference type="Proteomes" id="UP001500839">
    <property type="component" value="Unassembled WGS sequence"/>
</dbReference>
<sequence length="365" mass="36173">MRHVPGTRPLRVLVAPDGFGGTLTAAAAASAMAEGWARVRARDALTLAPQSDGGPGFIDVLRRGIGPAHVESRWADVTGPLGAPAPAQWLRAGDTAFIESAQACGLQLLGRPPDRETALEATSFGVGELIARAVAEGAESVVVGLGGSACTDGGAGAAEAFGGVGRMRGALCGVELTAAVDVRSPLLGAGGAAAVFGPQKGADDAETVRRLEARLREWGAVLLADTGVDVRDGMGAGAAGGLGGLLMALGARVRQGAAIVGEVTGRSAAVGDADVVLTGEGCLDAGSARGKVVGHLAEEGARHGARVIVVAGRIALAEPDRRRMGVDEAWAAAEVAGSVDAAMAHPAAFVSEAARRAAQAMAGAA</sequence>
<dbReference type="InterPro" id="IPR018197">
    <property type="entry name" value="Glycerate_kinase_RE-like"/>
</dbReference>
<dbReference type="Gene3D" id="3.90.1510.10">
    <property type="entry name" value="Glycerate kinase, domain 2"/>
    <property type="match status" value="2"/>
</dbReference>
<dbReference type="InterPro" id="IPR004381">
    <property type="entry name" value="Glycerate_kinase"/>
</dbReference>
<keyword evidence="6" id="KW-1185">Reference proteome</keyword>
<organism evidence="5 6">
    <name type="scientific">Tomitella cavernea</name>
    <dbReference type="NCBI Taxonomy" id="1387982"/>
    <lineage>
        <taxon>Bacteria</taxon>
        <taxon>Bacillati</taxon>
        <taxon>Actinomycetota</taxon>
        <taxon>Actinomycetes</taxon>
        <taxon>Mycobacteriales</taxon>
        <taxon>Tomitella</taxon>
    </lineage>
</organism>
<accession>A0ABP9CSP0</accession>
<dbReference type="SUPFAM" id="SSF110738">
    <property type="entry name" value="Glycerate kinase I"/>
    <property type="match status" value="1"/>
</dbReference>
<evidence type="ECO:0000256" key="2">
    <source>
        <dbReference type="ARBA" id="ARBA00022679"/>
    </source>
</evidence>
<gene>
    <name evidence="5" type="ORF">GCM10023353_26250</name>
</gene>